<name>A0A7W6M720_9RHOB</name>
<organism evidence="2 3">
    <name type="scientific">Sulfitobacter noctilucicola</name>
    <dbReference type="NCBI Taxonomy" id="1342301"/>
    <lineage>
        <taxon>Bacteria</taxon>
        <taxon>Pseudomonadati</taxon>
        <taxon>Pseudomonadota</taxon>
        <taxon>Alphaproteobacteria</taxon>
        <taxon>Rhodobacterales</taxon>
        <taxon>Roseobacteraceae</taxon>
        <taxon>Sulfitobacter</taxon>
    </lineage>
</organism>
<sequence length="130" mass="14637">MEQGLSKMVLSGKLTKKLVESLGAGRHGDGDGLYLVVDPSGTRRWIARVIVKGQRNKKGAPLRTALGLGGADIVTINQARERALEYRRMAKQGLNSRFNRMPFWRINLPTRRWSTFRPISFDSSVMRGRP</sequence>
<gene>
    <name evidence="2" type="ORF">GGR93_001038</name>
</gene>
<dbReference type="Pfam" id="PF13356">
    <property type="entry name" value="Arm-DNA-bind_3"/>
    <property type="match status" value="1"/>
</dbReference>
<keyword evidence="3" id="KW-1185">Reference proteome</keyword>
<evidence type="ECO:0000313" key="2">
    <source>
        <dbReference type="EMBL" id="MBB4173277.1"/>
    </source>
</evidence>
<dbReference type="Proteomes" id="UP000565745">
    <property type="component" value="Unassembled WGS sequence"/>
</dbReference>
<reference evidence="2 3" key="1">
    <citation type="submission" date="2020-08" db="EMBL/GenBank/DDBJ databases">
        <title>Genomic Encyclopedia of Type Strains, Phase IV (KMG-IV): sequencing the most valuable type-strain genomes for metagenomic binning, comparative biology and taxonomic classification.</title>
        <authorList>
            <person name="Goeker M."/>
        </authorList>
    </citation>
    <scope>NUCLEOTIDE SEQUENCE [LARGE SCALE GENOMIC DNA]</scope>
    <source>
        <strain evidence="2 3">DSM 101015</strain>
    </source>
</reference>
<dbReference type="AlphaFoldDB" id="A0A7W6M720"/>
<dbReference type="Gene3D" id="3.30.160.390">
    <property type="entry name" value="Integrase, DNA-binding domain"/>
    <property type="match status" value="1"/>
</dbReference>
<accession>A0A7W6M720</accession>
<dbReference type="EMBL" id="JACIFU010000001">
    <property type="protein sequence ID" value="MBB4173277.1"/>
    <property type="molecule type" value="Genomic_DNA"/>
</dbReference>
<dbReference type="InterPro" id="IPR038488">
    <property type="entry name" value="Integrase_DNA-bd_sf"/>
</dbReference>
<feature type="domain" description="Integrase DNA-binding" evidence="1">
    <location>
        <begin position="14"/>
        <end position="96"/>
    </location>
</feature>
<protein>
    <recommendedName>
        <fullName evidence="1">Integrase DNA-binding domain-containing protein</fullName>
    </recommendedName>
</protein>
<evidence type="ECO:0000313" key="3">
    <source>
        <dbReference type="Proteomes" id="UP000565745"/>
    </source>
</evidence>
<evidence type="ECO:0000259" key="1">
    <source>
        <dbReference type="Pfam" id="PF13356"/>
    </source>
</evidence>
<comment type="caution">
    <text evidence="2">The sequence shown here is derived from an EMBL/GenBank/DDBJ whole genome shotgun (WGS) entry which is preliminary data.</text>
</comment>
<dbReference type="InterPro" id="IPR025166">
    <property type="entry name" value="Integrase_DNA_bind_dom"/>
</dbReference>
<proteinExistence type="predicted"/>
<dbReference type="RefSeq" id="WP_338152241.1">
    <property type="nucleotide sequence ID" value="NZ_JASD01000008.1"/>
</dbReference>